<dbReference type="AlphaFoldDB" id="A0A4Q7UZA5"/>
<evidence type="ECO:0000313" key="3">
    <source>
        <dbReference type="Proteomes" id="UP000291591"/>
    </source>
</evidence>
<feature type="compositionally biased region" description="Basic and acidic residues" evidence="1">
    <location>
        <begin position="55"/>
        <end position="65"/>
    </location>
</feature>
<reference evidence="2 3" key="1">
    <citation type="submission" date="2019-02" db="EMBL/GenBank/DDBJ databases">
        <title>Sequencing the genomes of 1000 actinobacteria strains.</title>
        <authorList>
            <person name="Klenk H.-P."/>
        </authorList>
    </citation>
    <scope>NUCLEOTIDE SEQUENCE [LARGE SCALE GENOMIC DNA]</scope>
    <source>
        <strain evidence="2 3">DSM 45779</strain>
    </source>
</reference>
<evidence type="ECO:0000256" key="1">
    <source>
        <dbReference type="SAM" id="MobiDB-lite"/>
    </source>
</evidence>
<dbReference type="Proteomes" id="UP000291591">
    <property type="component" value="Unassembled WGS sequence"/>
</dbReference>
<evidence type="ECO:0000313" key="2">
    <source>
        <dbReference type="EMBL" id="RZT87462.1"/>
    </source>
</evidence>
<sequence length="115" mass="12187">MDGFRPNQRNVRALLKSRRIEQQALRPAAEKFAPILAGFTPKSNRAGGGGTARSTRVEGGHKSVTGDRVAVRVVQDSYSGRNRPRGGAAVPQDVGNSVTTERNYVAKALGAAKAT</sequence>
<comment type="caution">
    <text evidence="2">The sequence shown here is derived from an EMBL/GenBank/DDBJ whole genome shotgun (WGS) entry which is preliminary data.</text>
</comment>
<feature type="region of interest" description="Disordered" evidence="1">
    <location>
        <begin position="76"/>
        <end position="95"/>
    </location>
</feature>
<dbReference type="EMBL" id="SHKL01000001">
    <property type="protein sequence ID" value="RZT87462.1"/>
    <property type="molecule type" value="Genomic_DNA"/>
</dbReference>
<protein>
    <submittedName>
        <fullName evidence="2">Uncharacterized protein</fullName>
    </submittedName>
</protein>
<accession>A0A4Q7UZA5</accession>
<keyword evidence="3" id="KW-1185">Reference proteome</keyword>
<name>A0A4Q7UZA5_PSEST</name>
<organism evidence="2 3">
    <name type="scientific">Pseudonocardia sediminis</name>
    <dbReference type="NCBI Taxonomy" id="1397368"/>
    <lineage>
        <taxon>Bacteria</taxon>
        <taxon>Bacillati</taxon>
        <taxon>Actinomycetota</taxon>
        <taxon>Actinomycetes</taxon>
        <taxon>Pseudonocardiales</taxon>
        <taxon>Pseudonocardiaceae</taxon>
        <taxon>Pseudonocardia</taxon>
    </lineage>
</organism>
<feature type="region of interest" description="Disordered" evidence="1">
    <location>
        <begin position="39"/>
        <end position="67"/>
    </location>
</feature>
<proteinExistence type="predicted"/>
<gene>
    <name evidence="2" type="ORF">EV383_4386</name>
</gene>